<proteinExistence type="predicted"/>
<protein>
    <submittedName>
        <fullName evidence="3">Uncharacterized protein</fullName>
    </submittedName>
</protein>
<feature type="compositionally biased region" description="Low complexity" evidence="1">
    <location>
        <begin position="247"/>
        <end position="259"/>
    </location>
</feature>
<accession>A0A6C0AKL7</accession>
<evidence type="ECO:0000256" key="1">
    <source>
        <dbReference type="SAM" id="MobiDB-lite"/>
    </source>
</evidence>
<keyword evidence="2" id="KW-0812">Transmembrane</keyword>
<feature type="transmembrane region" description="Helical" evidence="2">
    <location>
        <begin position="55"/>
        <end position="75"/>
    </location>
</feature>
<dbReference type="AlphaFoldDB" id="A0A6C0AKL7"/>
<feature type="region of interest" description="Disordered" evidence="1">
    <location>
        <begin position="245"/>
        <end position="266"/>
    </location>
</feature>
<feature type="transmembrane region" description="Helical" evidence="2">
    <location>
        <begin position="12"/>
        <end position="34"/>
    </location>
</feature>
<dbReference type="EMBL" id="MN740666">
    <property type="protein sequence ID" value="QHS80023.1"/>
    <property type="molecule type" value="Genomic_DNA"/>
</dbReference>
<feature type="transmembrane region" description="Helical" evidence="2">
    <location>
        <begin position="158"/>
        <end position="181"/>
    </location>
</feature>
<name>A0A6C0AKL7_9ZZZZ</name>
<keyword evidence="2" id="KW-0472">Membrane</keyword>
<feature type="transmembrane region" description="Helical" evidence="2">
    <location>
        <begin position="81"/>
        <end position="102"/>
    </location>
</feature>
<evidence type="ECO:0000313" key="3">
    <source>
        <dbReference type="EMBL" id="QHS80023.1"/>
    </source>
</evidence>
<evidence type="ECO:0000256" key="2">
    <source>
        <dbReference type="SAM" id="Phobius"/>
    </source>
</evidence>
<organism evidence="3">
    <name type="scientific">viral metagenome</name>
    <dbReference type="NCBI Taxonomy" id="1070528"/>
    <lineage>
        <taxon>unclassified sequences</taxon>
        <taxon>metagenomes</taxon>
        <taxon>organismal metagenomes</taxon>
    </lineage>
</organism>
<reference evidence="3" key="1">
    <citation type="journal article" date="2020" name="Nature">
        <title>Giant virus diversity and host interactions through global metagenomics.</title>
        <authorList>
            <person name="Schulz F."/>
            <person name="Roux S."/>
            <person name="Paez-Espino D."/>
            <person name="Jungbluth S."/>
            <person name="Walsh D.A."/>
            <person name="Denef V.J."/>
            <person name="McMahon K.D."/>
            <person name="Konstantinidis K.T."/>
            <person name="Eloe-Fadrosh E.A."/>
            <person name="Kyrpides N.C."/>
            <person name="Woyke T."/>
        </authorList>
    </citation>
    <scope>NUCLEOTIDE SEQUENCE</scope>
    <source>
        <strain evidence="3">GVMAG-S-1035375-24</strain>
    </source>
</reference>
<keyword evidence="2" id="KW-1133">Transmembrane helix</keyword>
<feature type="transmembrane region" description="Helical" evidence="2">
    <location>
        <begin position="193"/>
        <end position="214"/>
    </location>
</feature>
<sequence>MTTPEPRGLLNWWQGLILAASSALIGLVVALFVLKPAGAGAAPNAPSWAVQLLRFVPHFLMLFGILADAFTYEGVYWTGTAVGLISTFIGPLISTAIGNLFGAIKAQMRATRGGAEPGEYDGLKMLAMQDPMNSGTPETLIVTASILSYYIFDLITNLSMLDAAGAIVAAALLFGGQAFAITGGSDKAAFSGMLGILIGGCFFGLVTAAAPGFLPSSAIPGSKTSGAAGGAAGVGRAGTGALGTGALGANTPTAGGPASAPTPCPR</sequence>